<accession>A0A3N4LJ74</accession>
<reference evidence="2 3" key="1">
    <citation type="journal article" date="2018" name="Nat. Ecol. Evol.">
        <title>Pezizomycetes genomes reveal the molecular basis of ectomycorrhizal truffle lifestyle.</title>
        <authorList>
            <person name="Murat C."/>
            <person name="Payen T."/>
            <person name="Noel B."/>
            <person name="Kuo A."/>
            <person name="Morin E."/>
            <person name="Chen J."/>
            <person name="Kohler A."/>
            <person name="Krizsan K."/>
            <person name="Balestrini R."/>
            <person name="Da Silva C."/>
            <person name="Montanini B."/>
            <person name="Hainaut M."/>
            <person name="Levati E."/>
            <person name="Barry K.W."/>
            <person name="Belfiori B."/>
            <person name="Cichocki N."/>
            <person name="Clum A."/>
            <person name="Dockter R.B."/>
            <person name="Fauchery L."/>
            <person name="Guy J."/>
            <person name="Iotti M."/>
            <person name="Le Tacon F."/>
            <person name="Lindquist E.A."/>
            <person name="Lipzen A."/>
            <person name="Malagnac F."/>
            <person name="Mello A."/>
            <person name="Molinier V."/>
            <person name="Miyauchi S."/>
            <person name="Poulain J."/>
            <person name="Riccioni C."/>
            <person name="Rubini A."/>
            <person name="Sitrit Y."/>
            <person name="Splivallo R."/>
            <person name="Traeger S."/>
            <person name="Wang M."/>
            <person name="Zifcakova L."/>
            <person name="Wipf D."/>
            <person name="Zambonelli A."/>
            <person name="Paolocci F."/>
            <person name="Nowrousian M."/>
            <person name="Ottonello S."/>
            <person name="Baldrian P."/>
            <person name="Spatafora J.W."/>
            <person name="Henrissat B."/>
            <person name="Nagy L.G."/>
            <person name="Aury J.M."/>
            <person name="Wincker P."/>
            <person name="Grigoriev I.V."/>
            <person name="Bonfante P."/>
            <person name="Martin F.M."/>
        </authorList>
    </citation>
    <scope>NUCLEOTIDE SEQUENCE [LARGE SCALE GENOMIC DNA]</scope>
    <source>
        <strain evidence="2 3">ATCC MYA-4762</strain>
    </source>
</reference>
<feature type="domain" description="Fungal-type protein kinase" evidence="1">
    <location>
        <begin position="141"/>
        <end position="210"/>
    </location>
</feature>
<dbReference type="AlphaFoldDB" id="A0A3N4LJ74"/>
<protein>
    <recommendedName>
        <fullName evidence="1">Fungal-type protein kinase domain-containing protein</fullName>
    </recommendedName>
</protein>
<sequence>VQSVPATYPATLYRSTPIKRKACSIPLALLSMHSASSGKRRRLTSQVLPLLQDELHGRWYSYRNFLADFVPYGTWALSDTDDTLQLIAQYPSEHIQENLTHGSQDTTPTLRGLSWVSCRTSALRSLGKSQIRPDFVLTSNSVVPTWSTIVVVGEHHSVGKTEEAAKLQLASYVEQVFIAQPFRMAIIGILTSNSSTSLRFWRFDRAGAAAEVVLSGATAAAAAANTGATQISGNMPTGADGNTRSK</sequence>
<evidence type="ECO:0000259" key="1">
    <source>
        <dbReference type="Pfam" id="PF17667"/>
    </source>
</evidence>
<dbReference type="InterPro" id="IPR040976">
    <property type="entry name" value="Pkinase_fungal"/>
</dbReference>
<dbReference type="PANTHER" id="PTHR38248">
    <property type="entry name" value="FUNK1 6"/>
    <property type="match status" value="1"/>
</dbReference>
<dbReference type="OrthoDB" id="5479401at2759"/>
<proteinExistence type="predicted"/>
<evidence type="ECO:0000313" key="2">
    <source>
        <dbReference type="EMBL" id="RPB21748.1"/>
    </source>
</evidence>
<feature type="non-terminal residue" evidence="2">
    <location>
        <position position="1"/>
    </location>
</feature>
<gene>
    <name evidence="2" type="ORF">L211DRAFT_888657</name>
</gene>
<dbReference type="PANTHER" id="PTHR38248:SF2">
    <property type="entry name" value="FUNK1 11"/>
    <property type="match status" value="1"/>
</dbReference>
<dbReference type="Pfam" id="PF17667">
    <property type="entry name" value="Pkinase_fungal"/>
    <property type="match status" value="1"/>
</dbReference>
<dbReference type="Proteomes" id="UP000267821">
    <property type="component" value="Unassembled WGS sequence"/>
</dbReference>
<keyword evidence="3" id="KW-1185">Reference proteome</keyword>
<organism evidence="2 3">
    <name type="scientific">Terfezia boudieri ATCC MYA-4762</name>
    <dbReference type="NCBI Taxonomy" id="1051890"/>
    <lineage>
        <taxon>Eukaryota</taxon>
        <taxon>Fungi</taxon>
        <taxon>Dikarya</taxon>
        <taxon>Ascomycota</taxon>
        <taxon>Pezizomycotina</taxon>
        <taxon>Pezizomycetes</taxon>
        <taxon>Pezizales</taxon>
        <taxon>Pezizaceae</taxon>
        <taxon>Terfezia</taxon>
    </lineage>
</organism>
<dbReference type="EMBL" id="ML121557">
    <property type="protein sequence ID" value="RPB21748.1"/>
    <property type="molecule type" value="Genomic_DNA"/>
</dbReference>
<dbReference type="InParanoid" id="A0A3N4LJ74"/>
<evidence type="ECO:0000313" key="3">
    <source>
        <dbReference type="Proteomes" id="UP000267821"/>
    </source>
</evidence>
<name>A0A3N4LJ74_9PEZI</name>